<protein>
    <submittedName>
        <fullName evidence="5">Lysophospholipid acyltransferase family protein</fullName>
    </submittedName>
</protein>
<evidence type="ECO:0000259" key="4">
    <source>
        <dbReference type="SMART" id="SM00563"/>
    </source>
</evidence>
<dbReference type="SUPFAM" id="SSF69593">
    <property type="entry name" value="Glycerol-3-phosphate (1)-acyltransferase"/>
    <property type="match status" value="1"/>
</dbReference>
<sequence>MGSNSNQPNNDSQSPPSGGNAFSGWLGRTLLRITGWKIEGSLPRYPKMVIAVAPHTSNWDFFLGLAVLFALRIKIRFLGKHTIFIPVIKQLLEFIGGMPVDRRSPHGIVDQVVDAFNQSDKMILAVAPEGTRSPIYPWKTGFLAIAHKAQVPVVLVGFDFKHKTVKFGPSLEHHNGIEDNMHTVYSFFIDINAKYPDKVKYSEQ</sequence>
<dbReference type="PANTHER" id="PTHR10434:SF9">
    <property type="entry name" value="PHOSPHOLIPID_GLYCEROL ACYLTRANSFERASE DOMAIN-CONTAINING PROTEIN"/>
    <property type="match status" value="1"/>
</dbReference>
<accession>A0ABT7SX35</accession>
<evidence type="ECO:0000256" key="3">
    <source>
        <dbReference type="ARBA" id="ARBA00023315"/>
    </source>
</evidence>
<proteinExistence type="predicted"/>
<dbReference type="Pfam" id="PF01553">
    <property type="entry name" value="Acyltransferase"/>
    <property type="match status" value="1"/>
</dbReference>
<dbReference type="CDD" id="cd07988">
    <property type="entry name" value="LPLAT_ABO13168-like"/>
    <property type="match status" value="1"/>
</dbReference>
<comment type="caution">
    <text evidence="5">The sequence shown here is derived from an EMBL/GenBank/DDBJ whole genome shotgun (WGS) entry which is preliminary data.</text>
</comment>
<evidence type="ECO:0000256" key="1">
    <source>
        <dbReference type="ARBA" id="ARBA00005189"/>
    </source>
</evidence>
<dbReference type="GO" id="GO:0016746">
    <property type="term" value="F:acyltransferase activity"/>
    <property type="evidence" value="ECO:0007669"/>
    <property type="project" value="UniProtKB-KW"/>
</dbReference>
<dbReference type="EMBL" id="JAUCBP010000007">
    <property type="protein sequence ID" value="MDM7860756.1"/>
    <property type="molecule type" value="Genomic_DNA"/>
</dbReference>
<dbReference type="SMART" id="SM00563">
    <property type="entry name" value="PlsC"/>
    <property type="match status" value="1"/>
</dbReference>
<dbReference type="Proteomes" id="UP001234343">
    <property type="component" value="Unassembled WGS sequence"/>
</dbReference>
<dbReference type="InterPro" id="IPR002123">
    <property type="entry name" value="Plipid/glycerol_acylTrfase"/>
</dbReference>
<evidence type="ECO:0000313" key="5">
    <source>
        <dbReference type="EMBL" id="MDM7860756.1"/>
    </source>
</evidence>
<evidence type="ECO:0000313" key="6">
    <source>
        <dbReference type="Proteomes" id="UP001234343"/>
    </source>
</evidence>
<name>A0ABT7SX35_9ALTE</name>
<dbReference type="PANTHER" id="PTHR10434">
    <property type="entry name" value="1-ACYL-SN-GLYCEROL-3-PHOSPHATE ACYLTRANSFERASE"/>
    <property type="match status" value="1"/>
</dbReference>
<organism evidence="5 6">
    <name type="scientific">Alteromonas arenosi</name>
    <dbReference type="NCBI Taxonomy" id="3055817"/>
    <lineage>
        <taxon>Bacteria</taxon>
        <taxon>Pseudomonadati</taxon>
        <taxon>Pseudomonadota</taxon>
        <taxon>Gammaproteobacteria</taxon>
        <taxon>Alteromonadales</taxon>
        <taxon>Alteromonadaceae</taxon>
        <taxon>Alteromonas/Salinimonas group</taxon>
        <taxon>Alteromonas</taxon>
    </lineage>
</organism>
<gene>
    <name evidence="5" type="ORF">QTP81_09115</name>
</gene>
<evidence type="ECO:0000256" key="2">
    <source>
        <dbReference type="ARBA" id="ARBA00022679"/>
    </source>
</evidence>
<keyword evidence="3 5" id="KW-0012">Acyltransferase</keyword>
<feature type="domain" description="Phospholipid/glycerol acyltransferase" evidence="4">
    <location>
        <begin position="49"/>
        <end position="158"/>
    </location>
</feature>
<reference evidence="5 6" key="1">
    <citation type="submission" date="2023-06" db="EMBL/GenBank/DDBJ databases">
        <title>Alteromonas sp. ASW11-36 isolated from intertidal sand.</title>
        <authorList>
            <person name="Li Y."/>
        </authorList>
    </citation>
    <scope>NUCLEOTIDE SEQUENCE [LARGE SCALE GENOMIC DNA]</scope>
    <source>
        <strain evidence="5 6">ASW11-36</strain>
    </source>
</reference>
<comment type="pathway">
    <text evidence="1">Lipid metabolism.</text>
</comment>
<keyword evidence="2" id="KW-0808">Transferase</keyword>
<keyword evidence="6" id="KW-1185">Reference proteome</keyword>